<name>A0A6A6TS77_9PLEO</name>
<dbReference type="GO" id="GO:0016604">
    <property type="term" value="C:nuclear body"/>
    <property type="evidence" value="ECO:0007669"/>
    <property type="project" value="TreeGrafter"/>
</dbReference>
<dbReference type="EMBL" id="MU004293">
    <property type="protein sequence ID" value="KAF2661474.1"/>
    <property type="molecule type" value="Genomic_DNA"/>
</dbReference>
<dbReference type="InterPro" id="IPR049363">
    <property type="entry name" value="RMI1_N"/>
</dbReference>
<feature type="domain" description="RMI1 N-terminal" evidence="4">
    <location>
        <begin position="16"/>
        <end position="57"/>
    </location>
</feature>
<dbReference type="GO" id="GO:0031422">
    <property type="term" value="C:RecQ family helicase-topoisomerase III complex"/>
    <property type="evidence" value="ECO:0007669"/>
    <property type="project" value="TreeGrafter"/>
</dbReference>
<evidence type="ECO:0000259" key="4">
    <source>
        <dbReference type="Pfam" id="PF21000"/>
    </source>
</evidence>
<dbReference type="InterPro" id="IPR042470">
    <property type="entry name" value="RMI1_N_C_sf"/>
</dbReference>
<proteinExistence type="inferred from homology"/>
<organism evidence="5 6">
    <name type="scientific">Lophiostoma macrostomum CBS 122681</name>
    <dbReference type="NCBI Taxonomy" id="1314788"/>
    <lineage>
        <taxon>Eukaryota</taxon>
        <taxon>Fungi</taxon>
        <taxon>Dikarya</taxon>
        <taxon>Ascomycota</taxon>
        <taxon>Pezizomycotina</taxon>
        <taxon>Dothideomycetes</taxon>
        <taxon>Pleosporomycetidae</taxon>
        <taxon>Pleosporales</taxon>
        <taxon>Lophiostomataceae</taxon>
        <taxon>Lophiostoma</taxon>
    </lineage>
</organism>
<accession>A0A6A6TS77</accession>
<evidence type="ECO:0000313" key="5">
    <source>
        <dbReference type="EMBL" id="KAF2661474.1"/>
    </source>
</evidence>
<evidence type="ECO:0000259" key="3">
    <source>
        <dbReference type="Pfam" id="PF08585"/>
    </source>
</evidence>
<dbReference type="Proteomes" id="UP000799324">
    <property type="component" value="Unassembled WGS sequence"/>
</dbReference>
<gene>
    <name evidence="5" type="ORF">K491DRAFT_586972</name>
</gene>
<reference evidence="5" key="1">
    <citation type="journal article" date="2020" name="Stud. Mycol.">
        <title>101 Dothideomycetes genomes: a test case for predicting lifestyles and emergence of pathogens.</title>
        <authorList>
            <person name="Haridas S."/>
            <person name="Albert R."/>
            <person name="Binder M."/>
            <person name="Bloem J."/>
            <person name="Labutti K."/>
            <person name="Salamov A."/>
            <person name="Andreopoulos B."/>
            <person name="Baker S."/>
            <person name="Barry K."/>
            <person name="Bills G."/>
            <person name="Bluhm B."/>
            <person name="Cannon C."/>
            <person name="Castanera R."/>
            <person name="Culley D."/>
            <person name="Daum C."/>
            <person name="Ezra D."/>
            <person name="Gonzalez J."/>
            <person name="Henrissat B."/>
            <person name="Kuo A."/>
            <person name="Liang C."/>
            <person name="Lipzen A."/>
            <person name="Lutzoni F."/>
            <person name="Magnuson J."/>
            <person name="Mondo S."/>
            <person name="Nolan M."/>
            <person name="Ohm R."/>
            <person name="Pangilinan J."/>
            <person name="Park H.-J."/>
            <person name="Ramirez L."/>
            <person name="Alfaro M."/>
            <person name="Sun H."/>
            <person name="Tritt A."/>
            <person name="Yoshinaga Y."/>
            <person name="Zwiers L.-H."/>
            <person name="Turgeon B."/>
            <person name="Goodwin S."/>
            <person name="Spatafora J."/>
            <person name="Crous P."/>
            <person name="Grigoriev I."/>
        </authorList>
    </citation>
    <scope>NUCLEOTIDE SEQUENCE</scope>
    <source>
        <strain evidence="5">CBS 122681</strain>
    </source>
</reference>
<dbReference type="GO" id="GO:0000724">
    <property type="term" value="P:double-strand break repair via homologous recombination"/>
    <property type="evidence" value="ECO:0007669"/>
    <property type="project" value="TreeGrafter"/>
</dbReference>
<evidence type="ECO:0000256" key="1">
    <source>
        <dbReference type="ARBA" id="ARBA00006395"/>
    </source>
</evidence>
<keyword evidence="6" id="KW-1185">Reference proteome</keyword>
<dbReference type="OrthoDB" id="341511at2759"/>
<protein>
    <recommendedName>
        <fullName evidence="2">RecQ-mediated genome instability protein 1</fullName>
    </recommendedName>
</protein>
<dbReference type="Pfam" id="PF08585">
    <property type="entry name" value="RMI1_N_C"/>
    <property type="match status" value="1"/>
</dbReference>
<evidence type="ECO:0000313" key="6">
    <source>
        <dbReference type="Proteomes" id="UP000799324"/>
    </source>
</evidence>
<dbReference type="PANTHER" id="PTHR14790:SF15">
    <property type="entry name" value="RECQ-MEDIATED GENOME INSTABILITY PROTEIN 1"/>
    <property type="match status" value="1"/>
</dbReference>
<comment type="similarity">
    <text evidence="1">Belongs to the RMI1 family.</text>
</comment>
<dbReference type="Gene3D" id="2.40.50.770">
    <property type="entry name" value="RecQ-mediated genome instability protein Rmi1, C-terminal domain"/>
    <property type="match status" value="1"/>
</dbReference>
<dbReference type="Pfam" id="PF21000">
    <property type="entry name" value="RMI1_N_N"/>
    <property type="match status" value="1"/>
</dbReference>
<dbReference type="GO" id="GO:0000712">
    <property type="term" value="P:resolution of meiotic recombination intermediates"/>
    <property type="evidence" value="ECO:0007669"/>
    <property type="project" value="TreeGrafter"/>
</dbReference>
<dbReference type="SMART" id="SM01161">
    <property type="entry name" value="DUF1767"/>
    <property type="match status" value="1"/>
</dbReference>
<dbReference type="AlphaFoldDB" id="A0A6A6TS77"/>
<dbReference type="InterPro" id="IPR013894">
    <property type="entry name" value="RMI1_OB"/>
</dbReference>
<feature type="domain" description="RecQ mediated genome instability protein 1 OB-fold" evidence="3">
    <location>
        <begin position="66"/>
        <end position="211"/>
    </location>
</feature>
<evidence type="ECO:0000256" key="2">
    <source>
        <dbReference type="ARBA" id="ARBA00018987"/>
    </source>
</evidence>
<sequence>MASNLISELTTHFNVRHLYPSTAWLQSFTATVRPNTPLPALKQTALFRLLATDITTSLSQPANTVFPRDILNGNSQSRFVAGPLVCQVLDIEDIGDSKWAQVESIEAKERGETKKGREVIRVVPGDENATVPPISESAGPFKLLLQDSKGLKVYALDLNGVRGLNVTMSMGTKLLLRDCDVRRGVIMLEPGHVQILGGKIEALDKVWRERRKERLVAAANAGREGDAGH</sequence>
<dbReference type="PANTHER" id="PTHR14790">
    <property type="entry name" value="RECQ-MEDIATED GENOME INSTABILITY PROTEIN 1 RMI1"/>
    <property type="match status" value="1"/>
</dbReference>